<keyword evidence="1" id="KW-0479">Metal-binding</keyword>
<proteinExistence type="predicted"/>
<name>A0AAD8L2T6_TARER</name>
<keyword evidence="3" id="KW-0862">Zinc</keyword>
<keyword evidence="7" id="KW-1185">Reference proteome</keyword>
<evidence type="ECO:0000259" key="5">
    <source>
        <dbReference type="PROSITE" id="PS50089"/>
    </source>
</evidence>
<protein>
    <recommendedName>
        <fullName evidence="5">RING-type domain-containing protein</fullName>
    </recommendedName>
</protein>
<evidence type="ECO:0000256" key="4">
    <source>
        <dbReference type="PROSITE-ProRule" id="PRU00175"/>
    </source>
</evidence>
<comment type="caution">
    <text evidence="6">The sequence shown here is derived from an EMBL/GenBank/DDBJ whole genome shotgun (WGS) entry which is preliminary data.</text>
</comment>
<dbReference type="AlphaFoldDB" id="A0AAD8L2T6"/>
<evidence type="ECO:0000313" key="7">
    <source>
        <dbReference type="Proteomes" id="UP001229421"/>
    </source>
</evidence>
<dbReference type="PANTHER" id="PTHR42647">
    <property type="entry name" value="SBP (S-RIBONUCLEASE BINDING PROTEIN) FAMILY PROTEIN"/>
    <property type="match status" value="1"/>
</dbReference>
<dbReference type="InterPro" id="IPR013083">
    <property type="entry name" value="Znf_RING/FYVE/PHD"/>
</dbReference>
<evidence type="ECO:0000256" key="3">
    <source>
        <dbReference type="ARBA" id="ARBA00022833"/>
    </source>
</evidence>
<accession>A0AAD8L2T6</accession>
<dbReference type="GO" id="GO:0008270">
    <property type="term" value="F:zinc ion binding"/>
    <property type="evidence" value="ECO:0007669"/>
    <property type="project" value="UniProtKB-KW"/>
</dbReference>
<keyword evidence="2 4" id="KW-0863">Zinc-finger</keyword>
<dbReference type="Pfam" id="PF13920">
    <property type="entry name" value="zf-C3HC4_3"/>
    <property type="match status" value="1"/>
</dbReference>
<dbReference type="EMBL" id="JAUHHV010000003">
    <property type="protein sequence ID" value="KAK1430887.1"/>
    <property type="molecule type" value="Genomic_DNA"/>
</dbReference>
<evidence type="ECO:0000256" key="1">
    <source>
        <dbReference type="ARBA" id="ARBA00022723"/>
    </source>
</evidence>
<sequence>MTDSIQTLPLKSINGFASGLSISRKRSRDSSSFNPSLISIPNVSLNYQHQNGQFGELTLLNDDISSQMYQQQLEIDRFVVHHTENVRTEIEEMRRQNARRLIAAVHEGITKRLKTKEEEIIKIGQMNWSLEEKVKSLIVENQILKELCETNEATANALRNKLQQVLAQIQLPHHEFADNSAKAKATSALVDDAESFCGSNYEEDHERDRERKVSDRWCRSCGKEESCVLLLPCRHLCVCTSCVSSLNICPICNSVKSAAVVVNMNLF</sequence>
<dbReference type="GO" id="GO:0004842">
    <property type="term" value="F:ubiquitin-protein transferase activity"/>
    <property type="evidence" value="ECO:0007669"/>
    <property type="project" value="TreeGrafter"/>
</dbReference>
<dbReference type="Proteomes" id="UP001229421">
    <property type="component" value="Unassembled WGS sequence"/>
</dbReference>
<dbReference type="GO" id="GO:0043067">
    <property type="term" value="P:regulation of programmed cell death"/>
    <property type="evidence" value="ECO:0007669"/>
    <property type="project" value="TreeGrafter"/>
</dbReference>
<organism evidence="6 7">
    <name type="scientific">Tagetes erecta</name>
    <name type="common">African marigold</name>
    <dbReference type="NCBI Taxonomy" id="13708"/>
    <lineage>
        <taxon>Eukaryota</taxon>
        <taxon>Viridiplantae</taxon>
        <taxon>Streptophyta</taxon>
        <taxon>Embryophyta</taxon>
        <taxon>Tracheophyta</taxon>
        <taxon>Spermatophyta</taxon>
        <taxon>Magnoliopsida</taxon>
        <taxon>eudicotyledons</taxon>
        <taxon>Gunneridae</taxon>
        <taxon>Pentapetalae</taxon>
        <taxon>asterids</taxon>
        <taxon>campanulids</taxon>
        <taxon>Asterales</taxon>
        <taxon>Asteraceae</taxon>
        <taxon>Asteroideae</taxon>
        <taxon>Heliantheae alliance</taxon>
        <taxon>Tageteae</taxon>
        <taxon>Tagetes</taxon>
    </lineage>
</organism>
<reference evidence="6" key="1">
    <citation type="journal article" date="2023" name="bioRxiv">
        <title>Improved chromosome-level genome assembly for marigold (Tagetes erecta).</title>
        <authorList>
            <person name="Jiang F."/>
            <person name="Yuan L."/>
            <person name="Wang S."/>
            <person name="Wang H."/>
            <person name="Xu D."/>
            <person name="Wang A."/>
            <person name="Fan W."/>
        </authorList>
    </citation>
    <scope>NUCLEOTIDE SEQUENCE</scope>
    <source>
        <strain evidence="6">WSJ</strain>
        <tissue evidence="6">Leaf</tissue>
    </source>
</reference>
<evidence type="ECO:0000313" key="6">
    <source>
        <dbReference type="EMBL" id="KAK1430887.1"/>
    </source>
</evidence>
<dbReference type="Gene3D" id="3.30.40.10">
    <property type="entry name" value="Zinc/RING finger domain, C3HC4 (zinc finger)"/>
    <property type="match status" value="1"/>
</dbReference>
<feature type="domain" description="RING-type" evidence="5">
    <location>
        <begin position="218"/>
        <end position="253"/>
    </location>
</feature>
<dbReference type="CDD" id="cd16649">
    <property type="entry name" value="mRING-HC-C3HC5_CGRF1-like"/>
    <property type="match status" value="1"/>
</dbReference>
<gene>
    <name evidence="6" type="ORF">QVD17_13983</name>
</gene>
<dbReference type="InterPro" id="IPR001841">
    <property type="entry name" value="Znf_RING"/>
</dbReference>
<dbReference type="PROSITE" id="PS50089">
    <property type="entry name" value="ZF_RING_2"/>
    <property type="match status" value="1"/>
</dbReference>
<evidence type="ECO:0000256" key="2">
    <source>
        <dbReference type="ARBA" id="ARBA00022771"/>
    </source>
</evidence>
<dbReference type="PANTHER" id="PTHR42647:SF45">
    <property type="entry name" value="TRANSCRIPTION FACTOR C2H2 FAMILY"/>
    <property type="match status" value="1"/>
</dbReference>